<evidence type="ECO:0000313" key="5">
    <source>
        <dbReference type="Proteomes" id="UP000782241"/>
    </source>
</evidence>
<dbReference type="InterPro" id="IPR036852">
    <property type="entry name" value="Peptidase_S8/S53_dom_sf"/>
</dbReference>
<protein>
    <recommendedName>
        <fullName evidence="3">Peptidase S8/S53 domain-containing protein</fullName>
    </recommendedName>
</protein>
<feature type="region of interest" description="Disordered" evidence="2">
    <location>
        <begin position="326"/>
        <end position="379"/>
    </location>
</feature>
<evidence type="ECO:0000259" key="3">
    <source>
        <dbReference type="Pfam" id="PF00082"/>
    </source>
</evidence>
<dbReference type="Proteomes" id="UP000782241">
    <property type="component" value="Unassembled WGS sequence"/>
</dbReference>
<feature type="compositionally biased region" description="Polar residues" evidence="2">
    <location>
        <begin position="362"/>
        <end position="373"/>
    </location>
</feature>
<dbReference type="AlphaFoldDB" id="A0A9P7KJA9"/>
<organism evidence="4 5">
    <name type="scientific">Fusarium avenaceum</name>
    <dbReference type="NCBI Taxonomy" id="40199"/>
    <lineage>
        <taxon>Eukaryota</taxon>
        <taxon>Fungi</taxon>
        <taxon>Dikarya</taxon>
        <taxon>Ascomycota</taxon>
        <taxon>Pezizomycotina</taxon>
        <taxon>Sordariomycetes</taxon>
        <taxon>Hypocreomycetidae</taxon>
        <taxon>Hypocreales</taxon>
        <taxon>Nectriaceae</taxon>
        <taxon>Fusarium</taxon>
        <taxon>Fusarium tricinctum species complex</taxon>
    </lineage>
</organism>
<accession>A0A9P7KJA9</accession>
<dbReference type="SUPFAM" id="SSF52743">
    <property type="entry name" value="Subtilisin-like"/>
    <property type="match status" value="1"/>
</dbReference>
<dbReference type="Pfam" id="PF00082">
    <property type="entry name" value="Peptidase_S8"/>
    <property type="match status" value="1"/>
</dbReference>
<dbReference type="GO" id="GO:0004252">
    <property type="term" value="F:serine-type endopeptidase activity"/>
    <property type="evidence" value="ECO:0007669"/>
    <property type="project" value="InterPro"/>
</dbReference>
<comment type="caution">
    <text evidence="4">The sequence shown here is derived from an EMBL/GenBank/DDBJ whole genome shotgun (WGS) entry which is preliminary data.</text>
</comment>
<evidence type="ECO:0000313" key="4">
    <source>
        <dbReference type="EMBL" id="KAG5654836.1"/>
    </source>
</evidence>
<name>A0A9P7KJA9_9HYPO</name>
<keyword evidence="5" id="KW-1185">Reference proteome</keyword>
<reference evidence="4" key="1">
    <citation type="submission" date="2021-04" db="EMBL/GenBank/DDBJ databases">
        <title>Draft genome of Fusarium avenaceum strain F156N33, isolated from an atmospheric sample in Virginia.</title>
        <authorList>
            <person name="Yang S."/>
            <person name="Vinatzer B.A."/>
            <person name="Coleman J."/>
        </authorList>
    </citation>
    <scope>NUCLEOTIDE SEQUENCE</scope>
    <source>
        <strain evidence="4">F156N33</strain>
    </source>
</reference>
<dbReference type="Gene3D" id="3.40.50.200">
    <property type="entry name" value="Peptidase S8/S53 domain"/>
    <property type="match status" value="1"/>
</dbReference>
<feature type="domain" description="Peptidase S8/S53" evidence="3">
    <location>
        <begin position="180"/>
        <end position="334"/>
    </location>
</feature>
<dbReference type="GO" id="GO:0006508">
    <property type="term" value="P:proteolysis"/>
    <property type="evidence" value="ECO:0007669"/>
    <property type="project" value="InterPro"/>
</dbReference>
<evidence type="ECO:0000256" key="1">
    <source>
        <dbReference type="PROSITE-ProRule" id="PRU01240"/>
    </source>
</evidence>
<comment type="similarity">
    <text evidence="1">Belongs to the peptidase S8 family.</text>
</comment>
<comment type="caution">
    <text evidence="1">Lacks conserved residue(s) required for the propagation of feature annotation.</text>
</comment>
<gene>
    <name evidence="4" type="ORF">KAF25_009213</name>
</gene>
<sequence length="379" mass="42747">MTIDAETFSSYLKASQVRLREIFTQGPVQDEKVLYYRDLPAAGSPLTNEKYPEATVRCIFVSVHRNEQLLQNCRGIVSRGGSTRSVCFNFVKSASKTDEGELVRMLEDANIWIHDYDSNGRSLFSQTTWHELTRRKTRLRSLGATFITSDNDRTAIEWLDEVDDLIKILRGSGNDAYDRVKVAVIDSGIHDSQKLQYQAEYRDFTNHAFNDSWHGTSCASIIREMYAETKFYIARIFKNDHADEKEGPFLMAKAILWAIEPPRSVDIISISAGFPNYSKELDDAVTKAKSIGVLVIAAASNWQNVRSVAFPARHNLTTMCIYSTNTGNQGSRFNPEPRDDSPNLAILGEGFQHPDQRRNKPLTGTSSETQPTTDGPRCR</sequence>
<dbReference type="EMBL" id="JAGPUO010000048">
    <property type="protein sequence ID" value="KAG5654836.1"/>
    <property type="molecule type" value="Genomic_DNA"/>
</dbReference>
<dbReference type="InterPro" id="IPR000209">
    <property type="entry name" value="Peptidase_S8/S53_dom"/>
</dbReference>
<dbReference type="PROSITE" id="PS51892">
    <property type="entry name" value="SUBTILASE"/>
    <property type="match status" value="1"/>
</dbReference>
<proteinExistence type="inferred from homology"/>
<evidence type="ECO:0000256" key="2">
    <source>
        <dbReference type="SAM" id="MobiDB-lite"/>
    </source>
</evidence>